<sequence length="67" mass="8230">MNQLQGESINEFNTRKQFFVFLTGKKIKDKIKITKIYCNIKYRRCIYSKTLYTFIKKLEEEFINKHD</sequence>
<accession>E3T5D3</accession>
<gene>
    <name evidence="1" type="ORF">crov362</name>
</gene>
<dbReference type="EMBL" id="GU244497">
    <property type="protein sequence ID" value="ADO67396.1"/>
    <property type="molecule type" value="Genomic_DNA"/>
</dbReference>
<keyword evidence="2" id="KW-1185">Reference proteome</keyword>
<organismHost>
    <name type="scientific">Cafeteria roenbergensis</name>
    <name type="common">Marine flagellate</name>
    <dbReference type="NCBI Taxonomy" id="33653"/>
</organismHost>
<proteinExistence type="predicted"/>
<name>E3T5D3_CROVB</name>
<dbReference type="GeneID" id="9887765"/>
<evidence type="ECO:0000313" key="1">
    <source>
        <dbReference type="EMBL" id="ADO67396.1"/>
    </source>
</evidence>
<dbReference type="Proteomes" id="UP000029781">
    <property type="component" value="Segment"/>
</dbReference>
<protein>
    <submittedName>
        <fullName evidence="1">Uncharacterized protein</fullName>
    </submittedName>
</protein>
<reference evidence="1 2" key="1">
    <citation type="journal article" date="2010" name="Proc. Natl. Acad. Sci. U.S.A.">
        <title>Giant virus with a remarkable complement of genes infects marine zooplankton.</title>
        <authorList>
            <person name="Fischer M.G."/>
            <person name="Allen M.J."/>
            <person name="Wilson W.H."/>
            <person name="Suttle C.A."/>
        </authorList>
    </citation>
    <scope>NUCLEOTIDE SEQUENCE [LARGE SCALE GENOMIC DNA]</scope>
    <source>
        <strain evidence="1 2">BV-PW1</strain>
    </source>
</reference>
<organism evidence="1 2">
    <name type="scientific">Cafeteria roenbergensis virus (strain BV-PW1)</name>
    <name type="common">CroV</name>
    <dbReference type="NCBI Taxonomy" id="693272"/>
    <lineage>
        <taxon>Viruses</taxon>
        <taxon>Varidnaviria</taxon>
        <taxon>Bamfordvirae</taxon>
        <taxon>Nucleocytoviricota</taxon>
        <taxon>Megaviricetes</taxon>
        <taxon>Imitervirales</taxon>
        <taxon>Mimiviridae</taxon>
        <taxon>Aliimimivirinae</taxon>
        <taxon>Rheavirus</taxon>
        <taxon>Rheavirus sinusmexicani</taxon>
    </lineage>
</organism>
<evidence type="ECO:0000313" key="2">
    <source>
        <dbReference type="Proteomes" id="UP000029781"/>
    </source>
</evidence>
<dbReference type="KEGG" id="vg:9887765"/>
<dbReference type="RefSeq" id="YP_003969995.1">
    <property type="nucleotide sequence ID" value="NC_014637.1"/>
</dbReference>